<proteinExistence type="predicted"/>
<feature type="domain" description="Transcription regulator PadR N-terminal" evidence="1">
    <location>
        <begin position="10"/>
        <end position="81"/>
    </location>
</feature>
<dbReference type="EMBL" id="JBBMFA010000098">
    <property type="protein sequence ID" value="MEQ2520853.1"/>
    <property type="molecule type" value="Genomic_DNA"/>
</dbReference>
<name>A0ABV1GGS5_9FIRM</name>
<evidence type="ECO:0000313" key="2">
    <source>
        <dbReference type="EMBL" id="MEQ2520853.1"/>
    </source>
</evidence>
<organism evidence="2 3">
    <name type="scientific">Ruthenibacterium intestinale</name>
    <dbReference type="NCBI Taxonomy" id="3133163"/>
    <lineage>
        <taxon>Bacteria</taxon>
        <taxon>Bacillati</taxon>
        <taxon>Bacillota</taxon>
        <taxon>Clostridia</taxon>
        <taxon>Eubacteriales</taxon>
        <taxon>Oscillospiraceae</taxon>
        <taxon>Ruthenibacterium</taxon>
    </lineage>
</organism>
<dbReference type="RefSeq" id="WP_349216401.1">
    <property type="nucleotide sequence ID" value="NZ_JBBMFA010000098.1"/>
</dbReference>
<comment type="caution">
    <text evidence="2">The sequence shown here is derived from an EMBL/GenBank/DDBJ whole genome shotgun (WGS) entry which is preliminary data.</text>
</comment>
<accession>A0ABV1GGS5</accession>
<dbReference type="InterPro" id="IPR005149">
    <property type="entry name" value="Tscrpt_reg_PadR_N"/>
</dbReference>
<sequence>MLKGTLEGCILAIISDQETYGYEISQQLQAYGFGKITEGTIYPLLLRLEKNGWVQSVYRPSELGPKRKYYSLSPQGQQEYRQFVEHYRELTQAVDRLLSDRKKEAASL</sequence>
<dbReference type="Proteomes" id="UP001477672">
    <property type="component" value="Unassembled WGS sequence"/>
</dbReference>
<keyword evidence="3" id="KW-1185">Reference proteome</keyword>
<protein>
    <submittedName>
        <fullName evidence="2">PadR family transcriptional regulator</fullName>
    </submittedName>
</protein>
<dbReference type="Pfam" id="PF03551">
    <property type="entry name" value="PadR"/>
    <property type="match status" value="1"/>
</dbReference>
<dbReference type="InterPro" id="IPR036390">
    <property type="entry name" value="WH_DNA-bd_sf"/>
</dbReference>
<reference evidence="2 3" key="1">
    <citation type="submission" date="2024-03" db="EMBL/GenBank/DDBJ databases">
        <title>Human intestinal bacterial collection.</title>
        <authorList>
            <person name="Pauvert C."/>
            <person name="Hitch T.C.A."/>
            <person name="Clavel T."/>
        </authorList>
    </citation>
    <scope>NUCLEOTIDE SEQUENCE [LARGE SCALE GENOMIC DNA]</scope>
    <source>
        <strain evidence="2 3">CLA-JM-H11</strain>
    </source>
</reference>
<dbReference type="Gene3D" id="1.10.10.10">
    <property type="entry name" value="Winged helix-like DNA-binding domain superfamily/Winged helix DNA-binding domain"/>
    <property type="match status" value="1"/>
</dbReference>
<dbReference type="PANTHER" id="PTHR33169">
    <property type="entry name" value="PADR-FAMILY TRANSCRIPTIONAL REGULATOR"/>
    <property type="match status" value="1"/>
</dbReference>
<dbReference type="InterPro" id="IPR052509">
    <property type="entry name" value="Metal_resp_DNA-bind_regulator"/>
</dbReference>
<dbReference type="PANTHER" id="PTHR33169:SF14">
    <property type="entry name" value="TRANSCRIPTIONAL REGULATOR RV3488"/>
    <property type="match status" value="1"/>
</dbReference>
<evidence type="ECO:0000313" key="3">
    <source>
        <dbReference type="Proteomes" id="UP001477672"/>
    </source>
</evidence>
<evidence type="ECO:0000259" key="1">
    <source>
        <dbReference type="Pfam" id="PF03551"/>
    </source>
</evidence>
<dbReference type="InterPro" id="IPR036388">
    <property type="entry name" value="WH-like_DNA-bd_sf"/>
</dbReference>
<dbReference type="SUPFAM" id="SSF46785">
    <property type="entry name" value="Winged helix' DNA-binding domain"/>
    <property type="match status" value="1"/>
</dbReference>
<gene>
    <name evidence="2" type="ORF">WMO24_10500</name>
</gene>